<name>A0A194W2J5_CYTMA</name>
<dbReference type="Proteomes" id="UP000078559">
    <property type="component" value="Chromosome 6"/>
</dbReference>
<keyword evidence="2" id="KW-1185">Reference proteome</keyword>
<reference evidence="1" key="1">
    <citation type="submission" date="2014-12" db="EMBL/GenBank/DDBJ databases">
        <title>Genome Sequence of Valsa Canker Pathogens Uncovers a Specific Adaption of Colonization on Woody Bark.</title>
        <authorList>
            <person name="Yin Z."/>
            <person name="Liu H."/>
            <person name="Gao X."/>
            <person name="Li Z."/>
            <person name="Song N."/>
            <person name="Ke X."/>
            <person name="Dai Q."/>
            <person name="Wu Y."/>
            <person name="Sun Y."/>
            <person name="Xu J.-R."/>
            <person name="Kang Z.K."/>
            <person name="Wang L."/>
            <person name="Huang L."/>
        </authorList>
    </citation>
    <scope>NUCLEOTIDE SEQUENCE [LARGE SCALE GENOMIC DNA]</scope>
    <source>
        <strain evidence="1">03-8</strain>
    </source>
</reference>
<dbReference type="InterPro" id="IPR019410">
    <property type="entry name" value="Methyltransf_16"/>
</dbReference>
<dbReference type="SUPFAM" id="SSF53335">
    <property type="entry name" value="S-adenosyl-L-methionine-dependent methyltransferases"/>
    <property type="match status" value="1"/>
</dbReference>
<dbReference type="AlphaFoldDB" id="A0A194W2J5"/>
<organism evidence="1 2">
    <name type="scientific">Cytospora mali</name>
    <name type="common">Apple Valsa canker fungus</name>
    <name type="synonym">Valsa mali</name>
    <dbReference type="NCBI Taxonomy" id="578113"/>
    <lineage>
        <taxon>Eukaryota</taxon>
        <taxon>Fungi</taxon>
        <taxon>Dikarya</taxon>
        <taxon>Ascomycota</taxon>
        <taxon>Pezizomycotina</taxon>
        <taxon>Sordariomycetes</taxon>
        <taxon>Sordariomycetidae</taxon>
        <taxon>Diaporthales</taxon>
        <taxon>Cytosporaceae</taxon>
        <taxon>Cytospora</taxon>
    </lineage>
</organism>
<dbReference type="GO" id="GO:0008757">
    <property type="term" value="F:S-adenosylmethionine-dependent methyltransferase activity"/>
    <property type="evidence" value="ECO:0007669"/>
    <property type="project" value="UniProtKB-ARBA"/>
</dbReference>
<proteinExistence type="predicted"/>
<dbReference type="EMBL" id="CM003103">
    <property type="protein sequence ID" value="KUI70684.1"/>
    <property type="molecule type" value="Genomic_DNA"/>
</dbReference>
<protein>
    <submittedName>
        <fullName evidence="1">Protein-lysine N-methyltransferase EFM2</fullName>
    </submittedName>
</protein>
<dbReference type="PANTHER" id="PTHR14614:SF156">
    <property type="entry name" value="PROTEIN-LYSINE N-METHYLTRANSFERASE EFM2"/>
    <property type="match status" value="1"/>
</dbReference>
<sequence length="350" mass="38668">MAISALDLPQVWEKPPFPALLAALQGLRVEPPVWNLKVSRTDILKEQEMNAHHRREVAAYLSSIIRSGLLWIQDEEDREAIWEEASKRFSERCGRSAMGEIIRRWPFEDADYAPFDLAIKEPPLTGDNLGLKTWGSSYVLAQMLFTIGQTSLSHLLGQEDNQARPTVLELGSGTGLLGLAAAAIWRTQVILSDLPGIVLNLSYNVEKNRQMIEERGGAVVAGALTWGGDEDEVDPVLFPTKNSFKVIIVADPLYDDVHPGLLAGAIDEQLSLDLDARAIIMVPQRDATTIKLLSAFRNEMASKSAPFVCLQETVVAGQDDWGGGDDDEAGRVKCWYGVFGRQRLDTDTRV</sequence>
<dbReference type="Pfam" id="PF10294">
    <property type="entry name" value="Methyltransf_16"/>
    <property type="match status" value="1"/>
</dbReference>
<evidence type="ECO:0000313" key="2">
    <source>
        <dbReference type="Proteomes" id="UP000078559"/>
    </source>
</evidence>
<dbReference type="Gene3D" id="3.40.50.150">
    <property type="entry name" value="Vaccinia Virus protein VP39"/>
    <property type="match status" value="1"/>
</dbReference>
<gene>
    <name evidence="1" type="ORF">VM1G_06126</name>
</gene>
<dbReference type="OrthoDB" id="433955at2759"/>
<dbReference type="InterPro" id="IPR029063">
    <property type="entry name" value="SAM-dependent_MTases_sf"/>
</dbReference>
<evidence type="ECO:0000313" key="1">
    <source>
        <dbReference type="EMBL" id="KUI70684.1"/>
    </source>
</evidence>
<dbReference type="PANTHER" id="PTHR14614">
    <property type="entry name" value="HEPATOCELLULAR CARCINOMA-ASSOCIATED ANTIGEN"/>
    <property type="match status" value="1"/>
</dbReference>
<dbReference type="GO" id="GO:0005829">
    <property type="term" value="C:cytosol"/>
    <property type="evidence" value="ECO:0007669"/>
    <property type="project" value="TreeGrafter"/>
</dbReference>
<accession>A0A194W2J5</accession>